<dbReference type="InterPro" id="IPR006095">
    <property type="entry name" value="Glu/Leu/Phe/Val/Trp_DH"/>
</dbReference>
<keyword evidence="2 6" id="KW-0560">Oxidoreductase</keyword>
<dbReference type="Gene3D" id="3.40.50.10860">
    <property type="entry name" value="Leucine Dehydrogenase, chain A, domain 1"/>
    <property type="match status" value="1"/>
</dbReference>
<evidence type="ECO:0000256" key="5">
    <source>
        <dbReference type="PIRSR" id="PIRSR000188-2"/>
    </source>
</evidence>
<feature type="binding site" evidence="5">
    <location>
        <begin position="157"/>
        <end position="162"/>
    </location>
    <ligand>
        <name>NAD(+)</name>
        <dbReference type="ChEBI" id="CHEBI:57540"/>
    </ligand>
</feature>
<organism evidence="8">
    <name type="scientific">uncultured Thermoleophilia bacterium</name>
    <dbReference type="NCBI Taxonomy" id="1497501"/>
    <lineage>
        <taxon>Bacteria</taxon>
        <taxon>Bacillati</taxon>
        <taxon>Actinomycetota</taxon>
        <taxon>Thermoleophilia</taxon>
        <taxon>environmental samples</taxon>
    </lineage>
</organism>
<feature type="active site" description="Proton donor/acceptor" evidence="4">
    <location>
        <position position="53"/>
    </location>
</feature>
<dbReference type="InterPro" id="IPR036291">
    <property type="entry name" value="NAD(P)-bd_dom_sf"/>
</dbReference>
<name>A0A6J4UCQ0_9ACTN</name>
<evidence type="ECO:0000256" key="1">
    <source>
        <dbReference type="ARBA" id="ARBA00006382"/>
    </source>
</evidence>
<keyword evidence="5" id="KW-0547">Nucleotide-binding</keyword>
<comment type="similarity">
    <text evidence="1 6">Belongs to the Glu/Leu/Phe/Val dehydrogenases family.</text>
</comment>
<dbReference type="Pfam" id="PF00208">
    <property type="entry name" value="ELFV_dehydrog"/>
    <property type="match status" value="1"/>
</dbReference>
<dbReference type="PANTHER" id="PTHR42722">
    <property type="entry name" value="LEUCINE DEHYDROGENASE"/>
    <property type="match status" value="1"/>
</dbReference>
<accession>A0A6J4UCQ0</accession>
<dbReference type="CDD" id="cd01075">
    <property type="entry name" value="NAD_bind_Leu_Phe_Val_DH"/>
    <property type="match status" value="1"/>
</dbReference>
<keyword evidence="3 5" id="KW-0520">NAD</keyword>
<dbReference type="InterPro" id="IPR016211">
    <property type="entry name" value="Glu/Phe/Leu/Val/Trp_DH_bac/arc"/>
</dbReference>
<reference evidence="8" key="1">
    <citation type="submission" date="2020-02" db="EMBL/GenBank/DDBJ databases">
        <authorList>
            <person name="Meier V. D."/>
        </authorList>
    </citation>
    <scope>NUCLEOTIDE SEQUENCE</scope>
    <source>
        <strain evidence="8">AVDCRST_MAG79</strain>
    </source>
</reference>
<dbReference type="EC" id="1.4.1.23" evidence="8"/>
<evidence type="ECO:0000256" key="3">
    <source>
        <dbReference type="ARBA" id="ARBA00023027"/>
    </source>
</evidence>
<feature type="domain" description="Glutamate/phenylalanine/leucine/valine/L-tryptophan dehydrogenase C-terminal" evidence="7">
    <location>
        <begin position="121"/>
        <end position="329"/>
    </location>
</feature>
<evidence type="ECO:0000256" key="4">
    <source>
        <dbReference type="PIRSR" id="PIRSR000188-1"/>
    </source>
</evidence>
<dbReference type="InterPro" id="IPR006096">
    <property type="entry name" value="Glu/Leu/Phe/Val/Trp_DH_C"/>
</dbReference>
<gene>
    <name evidence="8" type="ORF">AVDCRST_MAG79-2186</name>
</gene>
<evidence type="ECO:0000259" key="7">
    <source>
        <dbReference type="SMART" id="SM00839"/>
    </source>
</evidence>
<dbReference type="SMART" id="SM00839">
    <property type="entry name" value="ELFV_dehydrog"/>
    <property type="match status" value="1"/>
</dbReference>
<dbReference type="GO" id="GO:0000166">
    <property type="term" value="F:nucleotide binding"/>
    <property type="evidence" value="ECO:0007669"/>
    <property type="project" value="UniProtKB-KW"/>
</dbReference>
<protein>
    <submittedName>
        <fullName evidence="8">Branched-chain amino acid dehydrogenase [deaminating](EC)</fullName>
        <ecNumber evidence="8">1.4.1.23</ecNumber>
        <ecNumber evidence="8">1.4.1.9</ecNumber>
    </submittedName>
</protein>
<sequence>MVAVHSTARGPALGGCRMWTYDDSRSAVRDVLRLSRAMTFKAAVAGLPLGGGKGVIMLRPELQMDASRREDVLLDFADTVASLEGRYLTAEDVGTSDADMAVIARGTDHVTGLAEASGGSGDPSPWTALGVEAGLRVACERVWGTTSLEGRRIAVIGLGRVGGHLARLLAEGGAELLVADIDQGKRALADELGAAWTDPDTALRAEVDVLAPCALGGVLDDRTVPELRCRAIAGAANNQLATEGIADLLSSRGILWAPDFVANAGGIINIAVELEPEGYDRARAEPAVRAIADTMRQIFDDAATIGATPLTAAMELSRRRVAEATAASKPG</sequence>
<dbReference type="PANTHER" id="PTHR42722:SF1">
    <property type="entry name" value="VALINE DEHYDROGENASE"/>
    <property type="match status" value="1"/>
</dbReference>
<dbReference type="Gene3D" id="3.40.50.720">
    <property type="entry name" value="NAD(P)-binding Rossmann-like Domain"/>
    <property type="match status" value="1"/>
</dbReference>
<evidence type="ECO:0000256" key="2">
    <source>
        <dbReference type="ARBA" id="ARBA00023002"/>
    </source>
</evidence>
<dbReference type="GO" id="GO:0006520">
    <property type="term" value="P:amino acid metabolic process"/>
    <property type="evidence" value="ECO:0007669"/>
    <property type="project" value="InterPro"/>
</dbReference>
<dbReference type="PRINTS" id="PR00082">
    <property type="entry name" value="GLFDHDRGNASE"/>
</dbReference>
<dbReference type="SUPFAM" id="SSF53223">
    <property type="entry name" value="Aminoacid dehydrogenase-like, N-terminal domain"/>
    <property type="match status" value="1"/>
</dbReference>
<dbReference type="Pfam" id="PF02812">
    <property type="entry name" value="ELFV_dehydrog_N"/>
    <property type="match status" value="1"/>
</dbReference>
<evidence type="ECO:0000256" key="6">
    <source>
        <dbReference type="RuleBase" id="RU004417"/>
    </source>
</evidence>
<dbReference type="GO" id="GO:0050049">
    <property type="term" value="F:L-leucine dehydrogenase activity"/>
    <property type="evidence" value="ECO:0007669"/>
    <property type="project" value="UniProtKB-EC"/>
</dbReference>
<dbReference type="InterPro" id="IPR006097">
    <property type="entry name" value="Glu/Leu/Phe/Val/Trp_DH_dimer"/>
</dbReference>
<dbReference type="SUPFAM" id="SSF51735">
    <property type="entry name" value="NAD(P)-binding Rossmann-fold domains"/>
    <property type="match status" value="1"/>
</dbReference>
<evidence type="ECO:0000313" key="8">
    <source>
        <dbReference type="EMBL" id="CAA9544765.1"/>
    </source>
</evidence>
<dbReference type="GO" id="GO:0043837">
    <property type="term" value="F:valine dehydrogenase (NAD+) activity"/>
    <property type="evidence" value="ECO:0007669"/>
    <property type="project" value="UniProtKB-EC"/>
</dbReference>
<dbReference type="PIRSF" id="PIRSF000188">
    <property type="entry name" value="Phe_leu_dh"/>
    <property type="match status" value="1"/>
</dbReference>
<dbReference type="InterPro" id="IPR046346">
    <property type="entry name" value="Aminoacid_DH-like_N_sf"/>
</dbReference>
<dbReference type="AlphaFoldDB" id="A0A6J4UCQ0"/>
<dbReference type="EC" id="1.4.1.9" evidence="8"/>
<proteinExistence type="inferred from homology"/>
<dbReference type="EMBL" id="CADCWC010000327">
    <property type="protein sequence ID" value="CAA9544765.1"/>
    <property type="molecule type" value="Genomic_DNA"/>
</dbReference>